<keyword evidence="2" id="KW-1185">Reference proteome</keyword>
<name>A0ABD0JGY3_9CAEN</name>
<dbReference type="AlphaFoldDB" id="A0ABD0JGY3"/>
<organism evidence="1 2">
    <name type="scientific">Batillaria attramentaria</name>
    <dbReference type="NCBI Taxonomy" id="370345"/>
    <lineage>
        <taxon>Eukaryota</taxon>
        <taxon>Metazoa</taxon>
        <taxon>Spiralia</taxon>
        <taxon>Lophotrochozoa</taxon>
        <taxon>Mollusca</taxon>
        <taxon>Gastropoda</taxon>
        <taxon>Caenogastropoda</taxon>
        <taxon>Sorbeoconcha</taxon>
        <taxon>Cerithioidea</taxon>
        <taxon>Batillariidae</taxon>
        <taxon>Batillaria</taxon>
    </lineage>
</organism>
<sequence length="413" mass="43895">GMRDYLSCVEADIADCEPGATDANYPKNLVNMFCSDATLCSSYLSDCYENFTSTTVSIIMNSDDDQRQALCSVFSVVHDVAFPSTRPTLTPIRVPVSLTVVTVWQPPVMTSPACWRLWPNGRKHSTLPVDRSATQASQDSQCRVSGPDYCTAYRQSLECMNNSLQDCVASDIGVSNILKSLQESTDVVCSASVCPAAFQCLSSAGLSMNPGGSNGGTDQSTPPVADLDLNMLCERVRPIFGCLASASSTCGVEQGEATFPQVEDKFVNLCQAMIPHAEALATCDEYTRCSLSFEGFPNMAGLSSSNPDLAAGMQAMVNMLRAMTSTEMWCSYLTHGSKCLADTAASCKLPSQFGADMKTTYEATMEMCGITPGGSNTGQSSGNDGTGGAETLLKSSTLPLLTIAFLIAGLFYN</sequence>
<evidence type="ECO:0008006" key="3">
    <source>
        <dbReference type="Google" id="ProtNLM"/>
    </source>
</evidence>
<proteinExistence type="predicted"/>
<reference evidence="1 2" key="1">
    <citation type="journal article" date="2023" name="Sci. Data">
        <title>Genome assembly of the Korean intertidal mud-creeper Batillaria attramentaria.</title>
        <authorList>
            <person name="Patra A.K."/>
            <person name="Ho P.T."/>
            <person name="Jun S."/>
            <person name="Lee S.J."/>
            <person name="Kim Y."/>
            <person name="Won Y.J."/>
        </authorList>
    </citation>
    <scope>NUCLEOTIDE SEQUENCE [LARGE SCALE GENOMIC DNA]</scope>
    <source>
        <strain evidence="1">Wonlab-2016</strain>
    </source>
</reference>
<evidence type="ECO:0000313" key="1">
    <source>
        <dbReference type="EMBL" id="KAK7474118.1"/>
    </source>
</evidence>
<evidence type="ECO:0000313" key="2">
    <source>
        <dbReference type="Proteomes" id="UP001519460"/>
    </source>
</evidence>
<comment type="caution">
    <text evidence="1">The sequence shown here is derived from an EMBL/GenBank/DDBJ whole genome shotgun (WGS) entry which is preliminary data.</text>
</comment>
<dbReference type="EMBL" id="JACVVK020000447">
    <property type="protein sequence ID" value="KAK7474118.1"/>
    <property type="molecule type" value="Genomic_DNA"/>
</dbReference>
<accession>A0ABD0JGY3</accession>
<protein>
    <recommendedName>
        <fullName evidence="3">Secreted protein</fullName>
    </recommendedName>
</protein>
<feature type="non-terminal residue" evidence="1">
    <location>
        <position position="1"/>
    </location>
</feature>
<dbReference type="Proteomes" id="UP001519460">
    <property type="component" value="Unassembled WGS sequence"/>
</dbReference>
<gene>
    <name evidence="1" type="ORF">BaRGS_00034647</name>
</gene>